<feature type="compositionally biased region" description="Basic residues" evidence="1">
    <location>
        <begin position="350"/>
        <end position="361"/>
    </location>
</feature>
<feature type="compositionally biased region" description="Polar residues" evidence="1">
    <location>
        <begin position="18"/>
        <end position="28"/>
    </location>
</feature>
<gene>
    <name evidence="2" type="ORF">F5878DRAFT_665015</name>
</gene>
<evidence type="ECO:0000313" key="3">
    <source>
        <dbReference type="Proteomes" id="UP001163846"/>
    </source>
</evidence>
<dbReference type="AlphaFoldDB" id="A0AA38U8J8"/>
<feature type="region of interest" description="Disordered" evidence="1">
    <location>
        <begin position="330"/>
        <end position="378"/>
    </location>
</feature>
<feature type="compositionally biased region" description="Low complexity" evidence="1">
    <location>
        <begin position="330"/>
        <end position="341"/>
    </location>
</feature>
<reference evidence="2" key="1">
    <citation type="submission" date="2022-08" db="EMBL/GenBank/DDBJ databases">
        <authorList>
            <consortium name="DOE Joint Genome Institute"/>
            <person name="Min B."/>
            <person name="Riley R."/>
            <person name="Sierra-Patev S."/>
            <person name="Naranjo-Ortiz M."/>
            <person name="Looney B."/>
            <person name="Konkel Z."/>
            <person name="Slot J.C."/>
            <person name="Sakamoto Y."/>
            <person name="Steenwyk J.L."/>
            <person name="Rokas A."/>
            <person name="Carro J."/>
            <person name="Camarero S."/>
            <person name="Ferreira P."/>
            <person name="Molpeceres G."/>
            <person name="Ruiz-Duenas F.J."/>
            <person name="Serrano A."/>
            <person name="Henrissat B."/>
            <person name="Drula E."/>
            <person name="Hughes K.W."/>
            <person name="Mata J.L."/>
            <person name="Ishikawa N.K."/>
            <person name="Vargas-Isla R."/>
            <person name="Ushijima S."/>
            <person name="Smith C.A."/>
            <person name="Ahrendt S."/>
            <person name="Andreopoulos W."/>
            <person name="He G."/>
            <person name="Labutti K."/>
            <person name="Lipzen A."/>
            <person name="Ng V."/>
            <person name="Sandor L."/>
            <person name="Barry K."/>
            <person name="Martinez A.T."/>
            <person name="Xiao Y."/>
            <person name="Gibbons J.G."/>
            <person name="Terashima K."/>
            <person name="Hibbett D.S."/>
            <person name="Grigoriev I.V."/>
        </authorList>
    </citation>
    <scope>NUCLEOTIDE SEQUENCE</scope>
    <source>
        <strain evidence="2">TFB9207</strain>
    </source>
</reference>
<organism evidence="2 3">
    <name type="scientific">Lentinula raphanica</name>
    <dbReference type="NCBI Taxonomy" id="153919"/>
    <lineage>
        <taxon>Eukaryota</taxon>
        <taxon>Fungi</taxon>
        <taxon>Dikarya</taxon>
        <taxon>Basidiomycota</taxon>
        <taxon>Agaricomycotina</taxon>
        <taxon>Agaricomycetes</taxon>
        <taxon>Agaricomycetidae</taxon>
        <taxon>Agaricales</taxon>
        <taxon>Marasmiineae</taxon>
        <taxon>Omphalotaceae</taxon>
        <taxon>Lentinula</taxon>
    </lineage>
</organism>
<dbReference type="EMBL" id="MU806571">
    <property type="protein sequence ID" value="KAJ3834166.1"/>
    <property type="molecule type" value="Genomic_DNA"/>
</dbReference>
<sequence>MSNSIKTNAVRVPRGENMPSQANGSLTQDLPDDSEYPLPRGNKSARLDRTSTAHITPIATSPTFRKVPSRDNSVDPESPLRDRSKAAGDLEEEVAGDESDPMEALGEETSPANPSQADPFVVDAGSGEESSDDSMKAPTPSHLQQEEGAGSESEDEDVVNRTPGPLTGRITKFALAQDRNSTSGMIRAYRQAATTNHAVPPPDFFIPPPFDTERRRIPTRVDDNPHGPIYVLQPPEPDVLRMLGSATLNDGNFHCALFYPMDLLQGLLPVQLETMIKDSRRWVAIHFFNGGNLMHEELQNSTQKLKDWLQDADISYIKIITPFYAQGLPGLSNPPSSSRSTGNDRDSHRGSRGGRGRRGRGHVALDRGNTRTRPPKNAYEGLNTAFVKVEHADDVDMLTQWQTFALDNLFTFHALPLFSEDRPWVVCLIYTNEEGTDRHTKQRILYAIKQGLWSDGQFISAVSRRTTSAGTAPMSKVLSFTNSLDLQYNGYEITKPGASPKVWCLYAPPFTAECAPGTIVLETLERSDTIEKSIRTHISKLHFHWRDTIVWGETVECALCKINTHHTFQCPFPAVAGWQGPSESLPKEIEKANKKRKEARSGMEIPPMLATTEWNKDAVRGNAQEIPEAESSEMTLAPHWWGYLAWGPPASTPGPASSRL</sequence>
<keyword evidence="3" id="KW-1185">Reference proteome</keyword>
<feature type="compositionally biased region" description="Polar residues" evidence="1">
    <location>
        <begin position="52"/>
        <end position="63"/>
    </location>
</feature>
<feature type="region of interest" description="Disordered" evidence="1">
    <location>
        <begin position="1"/>
        <end position="166"/>
    </location>
</feature>
<evidence type="ECO:0000256" key="1">
    <source>
        <dbReference type="SAM" id="MobiDB-lite"/>
    </source>
</evidence>
<name>A0AA38U8J8_9AGAR</name>
<comment type="caution">
    <text evidence="2">The sequence shown here is derived from an EMBL/GenBank/DDBJ whole genome shotgun (WGS) entry which is preliminary data.</text>
</comment>
<dbReference type="Proteomes" id="UP001163846">
    <property type="component" value="Unassembled WGS sequence"/>
</dbReference>
<feature type="compositionally biased region" description="Basic and acidic residues" evidence="1">
    <location>
        <begin position="68"/>
        <end position="88"/>
    </location>
</feature>
<protein>
    <submittedName>
        <fullName evidence="2">Uncharacterized protein</fullName>
    </submittedName>
</protein>
<proteinExistence type="predicted"/>
<feature type="compositionally biased region" description="Acidic residues" evidence="1">
    <location>
        <begin position="89"/>
        <end position="101"/>
    </location>
</feature>
<evidence type="ECO:0000313" key="2">
    <source>
        <dbReference type="EMBL" id="KAJ3834166.1"/>
    </source>
</evidence>
<accession>A0AA38U8J8</accession>